<comment type="function">
    <text evidence="17">Catalyzes the dephosphorylation of undecaprenyl diphosphate (UPP). Confers resistance to bacitracin.</text>
</comment>
<dbReference type="GO" id="GO:0008360">
    <property type="term" value="P:regulation of cell shape"/>
    <property type="evidence" value="ECO:0007669"/>
    <property type="project" value="UniProtKB-KW"/>
</dbReference>
<evidence type="ECO:0000256" key="13">
    <source>
        <dbReference type="ARBA" id="ARBA00023316"/>
    </source>
</evidence>
<evidence type="ECO:0000256" key="3">
    <source>
        <dbReference type="ARBA" id="ARBA00012374"/>
    </source>
</evidence>
<keyword evidence="12 17" id="KW-0046">Antibiotic resistance</keyword>
<dbReference type="Proteomes" id="UP000070620">
    <property type="component" value="Unassembled WGS sequence"/>
</dbReference>
<feature type="transmembrane region" description="Helical" evidence="17">
    <location>
        <begin position="87"/>
        <end position="105"/>
    </location>
</feature>
<evidence type="ECO:0000256" key="5">
    <source>
        <dbReference type="ARBA" id="ARBA00022475"/>
    </source>
</evidence>
<evidence type="ECO:0000256" key="1">
    <source>
        <dbReference type="ARBA" id="ARBA00004651"/>
    </source>
</evidence>
<dbReference type="GO" id="GO:0046677">
    <property type="term" value="P:response to antibiotic"/>
    <property type="evidence" value="ECO:0007669"/>
    <property type="project" value="UniProtKB-UniRule"/>
</dbReference>
<dbReference type="InterPro" id="IPR003824">
    <property type="entry name" value="UppP"/>
</dbReference>
<dbReference type="GO" id="GO:0050380">
    <property type="term" value="F:undecaprenyl-diphosphatase activity"/>
    <property type="evidence" value="ECO:0007669"/>
    <property type="project" value="UniProtKB-UniRule"/>
</dbReference>
<comment type="caution">
    <text evidence="18">The sequence shown here is derived from an EMBL/GenBank/DDBJ whole genome shotgun (WGS) entry which is preliminary data.</text>
</comment>
<evidence type="ECO:0000256" key="8">
    <source>
        <dbReference type="ARBA" id="ARBA00022960"/>
    </source>
</evidence>
<evidence type="ECO:0000256" key="17">
    <source>
        <dbReference type="HAMAP-Rule" id="MF_01006"/>
    </source>
</evidence>
<keyword evidence="10 17" id="KW-1133">Transmembrane helix</keyword>
<keyword evidence="8 17" id="KW-0133">Cell shape</keyword>
<comment type="subcellular location">
    <subcellularLocation>
        <location evidence="1 17">Cell membrane</location>
        <topology evidence="1 17">Multi-pass membrane protein</topology>
    </subcellularLocation>
</comment>
<evidence type="ECO:0000256" key="2">
    <source>
        <dbReference type="ARBA" id="ARBA00010621"/>
    </source>
</evidence>
<dbReference type="PANTHER" id="PTHR30622:SF4">
    <property type="entry name" value="UNDECAPRENYL-DIPHOSPHATASE"/>
    <property type="match status" value="1"/>
</dbReference>
<sequence length="278" mass="30139">MSWIEAIVLGIVQGLTEFLPVSSSGHLRITSAIFFDQDAGASFTAVTQLGTEAAVLLYFAKDIWRIGRTWVVGIWDSSVRSSLDYRMGWYVIVGSIPIGLLGFLFKDQIRETARNLWVVATTLIVFAFVLAFAEYWGRQTRTLHNFRMRDGVVMGLAQAMALIPGVSRSGSTLTAGLFLNLTRETAARYSFLLAIPAVVMSGVFSIPDVFAPAAPGTSAPSVAQMVVATVVAFAVGYAAIAWLLRYVAHHTLYVFVLYRVAVGTLVLALLMTGTISAT</sequence>
<evidence type="ECO:0000256" key="7">
    <source>
        <dbReference type="ARBA" id="ARBA00022801"/>
    </source>
</evidence>
<keyword evidence="5 17" id="KW-1003">Cell membrane</keyword>
<dbReference type="NCBIfam" id="NF001392">
    <property type="entry name" value="PRK00281.2-1"/>
    <property type="match status" value="1"/>
</dbReference>
<dbReference type="Pfam" id="PF02673">
    <property type="entry name" value="BacA"/>
    <property type="match status" value="1"/>
</dbReference>
<dbReference type="GO" id="GO:0071555">
    <property type="term" value="P:cell wall organization"/>
    <property type="evidence" value="ECO:0007669"/>
    <property type="project" value="UniProtKB-KW"/>
</dbReference>
<dbReference type="GO" id="GO:0005886">
    <property type="term" value="C:plasma membrane"/>
    <property type="evidence" value="ECO:0007669"/>
    <property type="project" value="UniProtKB-SubCell"/>
</dbReference>
<keyword evidence="13 17" id="KW-0961">Cell wall biogenesis/degradation</keyword>
<dbReference type="OrthoDB" id="9808289at2"/>
<feature type="transmembrane region" description="Helical" evidence="17">
    <location>
        <begin position="222"/>
        <end position="244"/>
    </location>
</feature>
<comment type="catalytic activity">
    <reaction evidence="16 17">
        <text>di-trans,octa-cis-undecaprenyl diphosphate + H2O = di-trans,octa-cis-undecaprenyl phosphate + phosphate + H(+)</text>
        <dbReference type="Rhea" id="RHEA:28094"/>
        <dbReference type="ChEBI" id="CHEBI:15377"/>
        <dbReference type="ChEBI" id="CHEBI:15378"/>
        <dbReference type="ChEBI" id="CHEBI:43474"/>
        <dbReference type="ChEBI" id="CHEBI:58405"/>
        <dbReference type="ChEBI" id="CHEBI:60392"/>
        <dbReference type="EC" id="3.6.1.27"/>
    </reaction>
</comment>
<evidence type="ECO:0000256" key="11">
    <source>
        <dbReference type="ARBA" id="ARBA00023136"/>
    </source>
</evidence>
<evidence type="ECO:0000256" key="14">
    <source>
        <dbReference type="ARBA" id="ARBA00032707"/>
    </source>
</evidence>
<reference evidence="18 19" key="1">
    <citation type="submission" date="2016-01" db="EMBL/GenBank/DDBJ databases">
        <title>Whole genome sequence and analysis of Micromonospora rosaria DSM 803, which can produce antibacterial substance rosamicin.</title>
        <authorList>
            <person name="Yang H."/>
            <person name="He X."/>
            <person name="Zhu D."/>
        </authorList>
    </citation>
    <scope>NUCLEOTIDE SEQUENCE [LARGE SCALE GENOMIC DNA]</scope>
    <source>
        <strain evidence="18 19">DSM 803</strain>
    </source>
</reference>
<evidence type="ECO:0000256" key="4">
    <source>
        <dbReference type="ARBA" id="ARBA00021581"/>
    </source>
</evidence>
<dbReference type="GO" id="GO:0009252">
    <property type="term" value="P:peptidoglycan biosynthetic process"/>
    <property type="evidence" value="ECO:0007669"/>
    <property type="project" value="UniProtKB-KW"/>
</dbReference>
<evidence type="ECO:0000256" key="16">
    <source>
        <dbReference type="ARBA" id="ARBA00047594"/>
    </source>
</evidence>
<feature type="transmembrane region" description="Helical" evidence="17">
    <location>
        <begin position="117"/>
        <end position="136"/>
    </location>
</feature>
<keyword evidence="6 17" id="KW-0812">Transmembrane</keyword>
<dbReference type="NCBIfam" id="TIGR00753">
    <property type="entry name" value="undec_PP_bacA"/>
    <property type="match status" value="1"/>
</dbReference>
<dbReference type="EMBL" id="LRQV01000176">
    <property type="protein sequence ID" value="KXK58585.1"/>
    <property type="molecule type" value="Genomic_DNA"/>
</dbReference>
<evidence type="ECO:0000313" key="19">
    <source>
        <dbReference type="Proteomes" id="UP000070620"/>
    </source>
</evidence>
<organism evidence="18 19">
    <name type="scientific">Micromonospora rosaria</name>
    <dbReference type="NCBI Taxonomy" id="47874"/>
    <lineage>
        <taxon>Bacteria</taxon>
        <taxon>Bacillati</taxon>
        <taxon>Actinomycetota</taxon>
        <taxon>Actinomycetes</taxon>
        <taxon>Micromonosporales</taxon>
        <taxon>Micromonosporaceae</taxon>
        <taxon>Micromonospora</taxon>
    </lineage>
</organism>
<feature type="transmembrane region" description="Helical" evidence="17">
    <location>
        <begin position="191"/>
        <end position="210"/>
    </location>
</feature>
<dbReference type="AlphaFoldDB" id="A0A136PJJ1"/>
<accession>A0A136PJJ1</accession>
<evidence type="ECO:0000256" key="6">
    <source>
        <dbReference type="ARBA" id="ARBA00022692"/>
    </source>
</evidence>
<evidence type="ECO:0000256" key="15">
    <source>
        <dbReference type="ARBA" id="ARBA00032932"/>
    </source>
</evidence>
<name>A0A136PJJ1_9ACTN</name>
<evidence type="ECO:0000313" key="18">
    <source>
        <dbReference type="EMBL" id="KXK58585.1"/>
    </source>
</evidence>
<proteinExistence type="inferred from homology"/>
<keyword evidence="9 17" id="KW-0573">Peptidoglycan synthesis</keyword>
<evidence type="ECO:0000256" key="9">
    <source>
        <dbReference type="ARBA" id="ARBA00022984"/>
    </source>
</evidence>
<dbReference type="RefSeq" id="WP_067372970.1">
    <property type="nucleotide sequence ID" value="NZ_JBIUBN010000009.1"/>
</dbReference>
<dbReference type="EC" id="3.6.1.27" evidence="3 17"/>
<dbReference type="PANTHER" id="PTHR30622">
    <property type="entry name" value="UNDECAPRENYL-DIPHOSPHATASE"/>
    <property type="match status" value="1"/>
</dbReference>
<dbReference type="HAMAP" id="MF_01006">
    <property type="entry name" value="Undec_diphosphatase"/>
    <property type="match status" value="1"/>
</dbReference>
<comment type="similarity">
    <text evidence="2 17">Belongs to the UppP family.</text>
</comment>
<keyword evidence="11 17" id="KW-0472">Membrane</keyword>
<evidence type="ECO:0000256" key="10">
    <source>
        <dbReference type="ARBA" id="ARBA00022989"/>
    </source>
</evidence>
<gene>
    <name evidence="17" type="primary">uppP</name>
    <name evidence="18" type="ORF">AWW66_28980</name>
</gene>
<protein>
    <recommendedName>
        <fullName evidence="4 17">Undecaprenyl-diphosphatase</fullName>
        <ecNumber evidence="3 17">3.6.1.27</ecNumber>
    </recommendedName>
    <alternativeName>
        <fullName evidence="15 17">Bacitracin resistance protein</fullName>
    </alternativeName>
    <alternativeName>
        <fullName evidence="14 17">Undecaprenyl pyrophosphate phosphatase</fullName>
    </alternativeName>
</protein>
<evidence type="ECO:0000256" key="12">
    <source>
        <dbReference type="ARBA" id="ARBA00023251"/>
    </source>
</evidence>
<keyword evidence="7 17" id="KW-0378">Hydrolase</keyword>
<feature type="transmembrane region" description="Helical" evidence="17">
    <location>
        <begin position="256"/>
        <end position="277"/>
    </location>
</feature>
<comment type="miscellaneous">
    <text evidence="17">Bacitracin is thought to be involved in the inhibition of peptidoglycan synthesis by sequestering undecaprenyl diphosphate, thereby reducing the pool of lipid carrier available.</text>
</comment>
<keyword evidence="19" id="KW-1185">Reference proteome</keyword>